<feature type="domain" description="TonB-dependent receptor-like beta-barrel" evidence="13">
    <location>
        <begin position="422"/>
        <end position="868"/>
    </location>
</feature>
<evidence type="ECO:0000256" key="4">
    <source>
        <dbReference type="ARBA" id="ARBA00022692"/>
    </source>
</evidence>
<evidence type="ECO:0000256" key="11">
    <source>
        <dbReference type="RuleBase" id="RU003357"/>
    </source>
</evidence>
<keyword evidence="7 10" id="KW-0472">Membrane</keyword>
<dbReference type="InterPro" id="IPR023997">
    <property type="entry name" value="TonB-dep_OMP_SusC/RagA_CS"/>
</dbReference>
<name>A0ABU7XLC9_9FLAO</name>
<dbReference type="Gene3D" id="2.40.170.20">
    <property type="entry name" value="TonB-dependent receptor, beta-barrel domain"/>
    <property type="match status" value="1"/>
</dbReference>
<evidence type="ECO:0000259" key="13">
    <source>
        <dbReference type="Pfam" id="PF00593"/>
    </source>
</evidence>
<dbReference type="InterPro" id="IPR039426">
    <property type="entry name" value="TonB-dep_rcpt-like"/>
</dbReference>
<evidence type="ECO:0000256" key="8">
    <source>
        <dbReference type="ARBA" id="ARBA00023170"/>
    </source>
</evidence>
<evidence type="ECO:0000256" key="9">
    <source>
        <dbReference type="ARBA" id="ARBA00023237"/>
    </source>
</evidence>
<accession>A0ABU7XLC9</accession>
<evidence type="ECO:0000256" key="10">
    <source>
        <dbReference type="PROSITE-ProRule" id="PRU01360"/>
    </source>
</evidence>
<organism evidence="15 16">
    <name type="scientific">Flavivirga spongiicola</name>
    <dbReference type="NCBI Taxonomy" id="421621"/>
    <lineage>
        <taxon>Bacteria</taxon>
        <taxon>Pseudomonadati</taxon>
        <taxon>Bacteroidota</taxon>
        <taxon>Flavobacteriia</taxon>
        <taxon>Flavobacteriales</taxon>
        <taxon>Flavobacteriaceae</taxon>
        <taxon>Flavivirga</taxon>
    </lineage>
</organism>
<dbReference type="Pfam" id="PF00593">
    <property type="entry name" value="TonB_dep_Rec_b-barrel"/>
    <property type="match status" value="1"/>
</dbReference>
<dbReference type="Gene3D" id="2.170.130.10">
    <property type="entry name" value="TonB-dependent receptor, plug domain"/>
    <property type="match status" value="1"/>
</dbReference>
<protein>
    <submittedName>
        <fullName evidence="15">SusC/RagA family TonB-linked outer membrane protein</fullName>
    </submittedName>
</protein>
<proteinExistence type="inferred from homology"/>
<dbReference type="PROSITE" id="PS52016">
    <property type="entry name" value="TONB_DEPENDENT_REC_3"/>
    <property type="match status" value="1"/>
</dbReference>
<keyword evidence="2 10" id="KW-0813">Transport</keyword>
<dbReference type="EMBL" id="JAODOP010000001">
    <property type="protein sequence ID" value="MEF3831515.1"/>
    <property type="molecule type" value="Genomic_DNA"/>
</dbReference>
<evidence type="ECO:0000313" key="16">
    <source>
        <dbReference type="Proteomes" id="UP001337305"/>
    </source>
</evidence>
<feature type="signal peptide" evidence="12">
    <location>
        <begin position="1"/>
        <end position="20"/>
    </location>
</feature>
<dbReference type="RefSeq" id="WP_303308525.1">
    <property type="nucleotide sequence ID" value="NZ_JAODOP010000001.1"/>
</dbReference>
<keyword evidence="3 10" id="KW-1134">Transmembrane beta strand</keyword>
<keyword evidence="16" id="KW-1185">Reference proteome</keyword>
<dbReference type="InterPro" id="IPR037066">
    <property type="entry name" value="Plug_dom_sf"/>
</dbReference>
<gene>
    <name evidence="15" type="ORF">N1F79_00095</name>
</gene>
<evidence type="ECO:0000256" key="1">
    <source>
        <dbReference type="ARBA" id="ARBA00004571"/>
    </source>
</evidence>
<dbReference type="NCBIfam" id="TIGR04057">
    <property type="entry name" value="SusC_RagA_signa"/>
    <property type="match status" value="1"/>
</dbReference>
<keyword evidence="9 10" id="KW-0998">Cell outer membrane</keyword>
<dbReference type="Proteomes" id="UP001337305">
    <property type="component" value="Unassembled WGS sequence"/>
</dbReference>
<comment type="similarity">
    <text evidence="10 11">Belongs to the TonB-dependent receptor family.</text>
</comment>
<sequence length="1063" mass="116485">MKKNNFLLCLLMCCSSMLFAQTITGVVSSKEGPLLGATVLVKGTDKGVVTDFDGKYSLNDVALNETLVISFLGYITQEVNVAGLSVVNITLVEGLNELNEVVVTALGIKRSKKALGYAVTEVKSDEVSKNGEINPISSLSGKIAGVNISQMATGPSGSQRVVIRGISSIQDNNQPLYIVDGIPINSASLGQADQNGGFDLGDSSADINPEDIESISVLKGASASALYGSRALNGVILITTKSGKIGKKSLDIDFNSSITMDQVSTKLDEYQTIYGQGINGRLPREGQQASSITSAWGPKLDPSLTILQRDGTVRPYGLVKNNIQDFFNTGTTYTNSISLNSSQEKGSFRFSYANVTNKDIIPNAGLEKNSFTIRAKNRLNNFLEIDTKASYIIENVKNRPALTDNVNNIGNGLVGLAPNIDQAWLQNYIDQDGNYIDYTGNNFRANPYWTINKTFNKSKKNRLLGFVNLNFNLHENLKLRLKSGVDRYNFNFINFMDRGTPTRTGGFYSELESTVQEVNHEALLTYSKSINDDWHITTSLGANVSKQESSIISTTATEIAEPGIANILNFQSPVVTPGGTKKEIQSVFGLAQISYKDFAFIDITARNDWSSTLPLQNNSFFYPSFSGSFVFTDAFNINKNAMTYGKIRASWAQVGGDTDPFSLQQTYAITGLSFGGFSQGQIDGNTIPNSNLKPQTTTSYEFGTDLRFLNNRISVDFTYYNQTTDDQILQVEVPTASGFSSARLNSGALENKGIELLFTVKPINTNNFKWDVTLNYSKIWNKVISLHEDIDVFTVANARWSGVTIVAFAGEEFGQIYGRGYKRDPQGNIVHDATTGLPLATDENMKIGNILPDWTGGVINTFNYKNFRLKASLGVSIGGDIYSITNRSLLARGTHTASLEGREAFNDWAARNEQARLDFIAGGGSPTDYVPLTLDGGYVGHGVKLVSTDSEGNETYEENDVIVNPQNYWLEATNKIPETNVYDASYVKLRELSLSYSLPSKYLSKKYIKGLTISVIGRNLFTFYKNVPNIDPESTYNNGNGQGLEYGSLPTRRNYGLNLSLKF</sequence>
<evidence type="ECO:0000313" key="15">
    <source>
        <dbReference type="EMBL" id="MEF3831515.1"/>
    </source>
</evidence>
<dbReference type="PANTHER" id="PTHR30069">
    <property type="entry name" value="TONB-DEPENDENT OUTER MEMBRANE RECEPTOR"/>
    <property type="match status" value="1"/>
</dbReference>
<feature type="chain" id="PRO_5046945608" evidence="12">
    <location>
        <begin position="21"/>
        <end position="1063"/>
    </location>
</feature>
<reference evidence="15 16" key="1">
    <citation type="submission" date="2022-09" db="EMBL/GenBank/DDBJ databases">
        <title>Genome sequencing of Flavivirga sp. MEBiC05379.</title>
        <authorList>
            <person name="Oh H.-M."/>
            <person name="Kwon K.K."/>
            <person name="Park M.J."/>
            <person name="Yang S.-H."/>
        </authorList>
    </citation>
    <scope>NUCLEOTIDE SEQUENCE [LARGE SCALE GENOMIC DNA]</scope>
    <source>
        <strain evidence="15 16">MEBiC05379</strain>
    </source>
</reference>
<comment type="subcellular location">
    <subcellularLocation>
        <location evidence="1 10">Cell outer membrane</location>
        <topology evidence="1 10">Multi-pass membrane protein</topology>
    </subcellularLocation>
</comment>
<dbReference type="Gene3D" id="2.60.40.1120">
    <property type="entry name" value="Carboxypeptidase-like, regulatory domain"/>
    <property type="match status" value="1"/>
</dbReference>
<evidence type="ECO:0000256" key="7">
    <source>
        <dbReference type="ARBA" id="ARBA00023136"/>
    </source>
</evidence>
<dbReference type="NCBIfam" id="TIGR04056">
    <property type="entry name" value="OMP_RagA_SusC"/>
    <property type="match status" value="1"/>
</dbReference>
<dbReference type="InterPro" id="IPR036942">
    <property type="entry name" value="Beta-barrel_TonB_sf"/>
</dbReference>
<dbReference type="Pfam" id="PF13715">
    <property type="entry name" value="CarbopepD_reg_2"/>
    <property type="match status" value="1"/>
</dbReference>
<evidence type="ECO:0000256" key="2">
    <source>
        <dbReference type="ARBA" id="ARBA00022448"/>
    </source>
</evidence>
<comment type="caution">
    <text evidence="15">The sequence shown here is derived from an EMBL/GenBank/DDBJ whole genome shotgun (WGS) entry which is preliminary data.</text>
</comment>
<evidence type="ECO:0000256" key="6">
    <source>
        <dbReference type="ARBA" id="ARBA00023077"/>
    </source>
</evidence>
<keyword evidence="5 12" id="KW-0732">Signal</keyword>
<evidence type="ECO:0000256" key="12">
    <source>
        <dbReference type="SAM" id="SignalP"/>
    </source>
</evidence>
<dbReference type="Pfam" id="PF07715">
    <property type="entry name" value="Plug"/>
    <property type="match status" value="1"/>
</dbReference>
<keyword evidence="4 10" id="KW-0812">Transmembrane</keyword>
<evidence type="ECO:0000259" key="14">
    <source>
        <dbReference type="Pfam" id="PF07715"/>
    </source>
</evidence>
<keyword evidence="8" id="KW-0675">Receptor</keyword>
<evidence type="ECO:0000256" key="5">
    <source>
        <dbReference type="ARBA" id="ARBA00022729"/>
    </source>
</evidence>
<dbReference type="InterPro" id="IPR000531">
    <property type="entry name" value="Beta-barrel_TonB"/>
</dbReference>
<dbReference type="InterPro" id="IPR008969">
    <property type="entry name" value="CarboxyPept-like_regulatory"/>
</dbReference>
<feature type="domain" description="TonB-dependent receptor plug" evidence="14">
    <location>
        <begin position="113"/>
        <end position="235"/>
    </location>
</feature>
<dbReference type="InterPro" id="IPR023996">
    <property type="entry name" value="TonB-dep_OMP_SusC/RagA"/>
</dbReference>
<dbReference type="SUPFAM" id="SSF56935">
    <property type="entry name" value="Porins"/>
    <property type="match status" value="1"/>
</dbReference>
<evidence type="ECO:0000256" key="3">
    <source>
        <dbReference type="ARBA" id="ARBA00022452"/>
    </source>
</evidence>
<dbReference type="PANTHER" id="PTHR30069:SF29">
    <property type="entry name" value="HEMOGLOBIN AND HEMOGLOBIN-HAPTOGLOBIN-BINDING PROTEIN 1-RELATED"/>
    <property type="match status" value="1"/>
</dbReference>
<dbReference type="InterPro" id="IPR012910">
    <property type="entry name" value="Plug_dom"/>
</dbReference>
<dbReference type="SUPFAM" id="SSF49464">
    <property type="entry name" value="Carboxypeptidase regulatory domain-like"/>
    <property type="match status" value="1"/>
</dbReference>
<keyword evidence="6 11" id="KW-0798">TonB box</keyword>